<accession>C0P9W4</accession>
<reference evidence="1" key="2">
    <citation type="submission" date="2012-06" db="EMBL/GenBank/DDBJ databases">
        <authorList>
            <person name="Yu Y."/>
            <person name="Currie J."/>
            <person name="Lomeli R."/>
            <person name="Angelova A."/>
            <person name="Collura K."/>
            <person name="Wissotski M."/>
            <person name="Campos D."/>
            <person name="Kudrna D."/>
            <person name="Golser W."/>
            <person name="Ashely E."/>
            <person name="Descour A."/>
            <person name="Fernandes J."/>
            <person name="Soderlund C."/>
            <person name="Walbot V."/>
        </authorList>
    </citation>
    <scope>NUCLEOTIDE SEQUENCE</scope>
    <source>
        <strain evidence="1">B73</strain>
    </source>
</reference>
<organism evidence="1">
    <name type="scientific">Zea mays</name>
    <name type="common">Maize</name>
    <dbReference type="NCBI Taxonomy" id="4577"/>
    <lineage>
        <taxon>Eukaryota</taxon>
        <taxon>Viridiplantae</taxon>
        <taxon>Streptophyta</taxon>
        <taxon>Embryophyta</taxon>
        <taxon>Tracheophyta</taxon>
        <taxon>Spermatophyta</taxon>
        <taxon>Magnoliopsida</taxon>
        <taxon>Liliopsida</taxon>
        <taxon>Poales</taxon>
        <taxon>Poaceae</taxon>
        <taxon>PACMAD clade</taxon>
        <taxon>Panicoideae</taxon>
        <taxon>Andropogonodae</taxon>
        <taxon>Andropogoneae</taxon>
        <taxon>Tripsacinae</taxon>
        <taxon>Zea</taxon>
    </lineage>
</organism>
<sequence length="211" mass="24405">MSLNSSILHYPATTKTKRREYIYIRRIDRIPCLVLEETIRLKVRHNVTSHRFRRRAVADFTPDHYLTVRRRFVRIVDAGEPFDFAGACELVEAFGVPGFAHLKRHVQEHLYKRVLGQQIATRASVASVGRYEARDADEASVGEQLRYFPLRMFSARSSAPKLRSRFSPCLRLSPSRTYVRWPLPCSSRLSAHASVLFPDQVKTDRQTGIYI</sequence>
<protein>
    <submittedName>
        <fullName evidence="1">Uncharacterized protein</fullName>
    </submittedName>
</protein>
<name>C0P9W4_MAIZE</name>
<evidence type="ECO:0000313" key="1">
    <source>
        <dbReference type="EMBL" id="ACN30959.1"/>
    </source>
</evidence>
<reference evidence="1" key="1">
    <citation type="journal article" date="2009" name="PLoS Genet.">
        <title>Sequencing, mapping, and analysis of 27,455 maize full-length cDNAs.</title>
        <authorList>
            <person name="Soderlund C."/>
            <person name="Descour A."/>
            <person name="Kudrna D."/>
            <person name="Bomhoff M."/>
            <person name="Boyd L."/>
            <person name="Currie J."/>
            <person name="Angelova A."/>
            <person name="Collura K."/>
            <person name="Wissotski M."/>
            <person name="Ashley E."/>
            <person name="Morrow D."/>
            <person name="Fernandes J."/>
            <person name="Walbot V."/>
            <person name="Yu Y."/>
        </authorList>
    </citation>
    <scope>NUCLEOTIDE SEQUENCE</scope>
    <source>
        <strain evidence="1">B73</strain>
    </source>
</reference>
<dbReference type="EMBL" id="BT065083">
    <property type="protein sequence ID" value="ACN30959.1"/>
    <property type="molecule type" value="mRNA"/>
</dbReference>
<dbReference type="AlphaFoldDB" id="C0P9W4"/>
<proteinExistence type="evidence at transcript level"/>